<evidence type="ECO:0000313" key="1">
    <source>
        <dbReference type="EMBL" id="MFF3575197.1"/>
    </source>
</evidence>
<proteinExistence type="predicted"/>
<sequence>MNGKMLDFILIAVVAVVFLGFAIFHPGVGNAIVAWLGLVGLGYYNTVVRHDPALVDRLGRLERPVDHSTTLRAWWR</sequence>
<keyword evidence="2" id="KW-1185">Reference proteome</keyword>
<evidence type="ECO:0000313" key="2">
    <source>
        <dbReference type="Proteomes" id="UP001601992"/>
    </source>
</evidence>
<accession>A0ABW6SFU8</accession>
<dbReference type="RefSeq" id="WP_040829915.1">
    <property type="nucleotide sequence ID" value="NZ_JBIAQY010000041.1"/>
</dbReference>
<comment type="caution">
    <text evidence="1">The sequence shown here is derived from an EMBL/GenBank/DDBJ whole genome shotgun (WGS) entry which is preliminary data.</text>
</comment>
<dbReference type="EMBL" id="JBIAQY010000041">
    <property type="protein sequence ID" value="MFF3575197.1"/>
    <property type="molecule type" value="Genomic_DNA"/>
</dbReference>
<dbReference type="Proteomes" id="UP001601992">
    <property type="component" value="Unassembled WGS sequence"/>
</dbReference>
<protein>
    <submittedName>
        <fullName evidence="1">Uncharacterized protein</fullName>
    </submittedName>
</protein>
<gene>
    <name evidence="1" type="ORF">ACFYXQ_46445</name>
</gene>
<organism evidence="1 2">
    <name type="scientific">Nocardia jiangxiensis</name>
    <dbReference type="NCBI Taxonomy" id="282685"/>
    <lineage>
        <taxon>Bacteria</taxon>
        <taxon>Bacillati</taxon>
        <taxon>Actinomycetota</taxon>
        <taxon>Actinomycetes</taxon>
        <taxon>Mycobacteriales</taxon>
        <taxon>Nocardiaceae</taxon>
        <taxon>Nocardia</taxon>
    </lineage>
</organism>
<name>A0ABW6SFU8_9NOCA</name>
<reference evidence="1 2" key="1">
    <citation type="submission" date="2024-10" db="EMBL/GenBank/DDBJ databases">
        <title>The Natural Products Discovery Center: Release of the First 8490 Sequenced Strains for Exploring Actinobacteria Biosynthetic Diversity.</title>
        <authorList>
            <person name="Kalkreuter E."/>
            <person name="Kautsar S.A."/>
            <person name="Yang D."/>
            <person name="Bader C.D."/>
            <person name="Teijaro C.N."/>
            <person name="Fluegel L."/>
            <person name="Davis C.M."/>
            <person name="Simpson J.R."/>
            <person name="Lauterbach L."/>
            <person name="Steele A.D."/>
            <person name="Gui C."/>
            <person name="Meng S."/>
            <person name="Li G."/>
            <person name="Viehrig K."/>
            <person name="Ye F."/>
            <person name="Su P."/>
            <person name="Kiefer A.F."/>
            <person name="Nichols A."/>
            <person name="Cepeda A.J."/>
            <person name="Yan W."/>
            <person name="Fan B."/>
            <person name="Jiang Y."/>
            <person name="Adhikari A."/>
            <person name="Zheng C.-J."/>
            <person name="Schuster L."/>
            <person name="Cowan T.M."/>
            <person name="Smanski M.J."/>
            <person name="Chevrette M.G."/>
            <person name="De Carvalho L.P.S."/>
            <person name="Shen B."/>
        </authorList>
    </citation>
    <scope>NUCLEOTIDE SEQUENCE [LARGE SCALE GENOMIC DNA]</scope>
    <source>
        <strain evidence="1 2">NPDC002593</strain>
    </source>
</reference>